<comment type="caution">
    <text evidence="2">The sequence shown here is derived from an EMBL/GenBank/DDBJ whole genome shotgun (WGS) entry which is preliminary data.</text>
</comment>
<dbReference type="SUPFAM" id="SSF50341">
    <property type="entry name" value="CheW-like"/>
    <property type="match status" value="1"/>
</dbReference>
<evidence type="ECO:0000313" key="2">
    <source>
        <dbReference type="EMBL" id="MBK1878266.1"/>
    </source>
</evidence>
<feature type="domain" description="CheW-like" evidence="1">
    <location>
        <begin position="1"/>
        <end position="141"/>
    </location>
</feature>
<accession>A0A934S0F0</accession>
<keyword evidence="3" id="KW-1185">Reference proteome</keyword>
<proteinExistence type="predicted"/>
<dbReference type="EMBL" id="JAENIL010000028">
    <property type="protein sequence ID" value="MBK1878266.1"/>
    <property type="molecule type" value="Genomic_DNA"/>
</dbReference>
<protein>
    <submittedName>
        <fullName evidence="2">Chemotaxis protein CheW</fullName>
    </submittedName>
</protein>
<dbReference type="PANTHER" id="PTHR22617:SF23">
    <property type="entry name" value="CHEMOTAXIS PROTEIN CHEW"/>
    <property type="match status" value="1"/>
</dbReference>
<evidence type="ECO:0000313" key="3">
    <source>
        <dbReference type="Proteomes" id="UP000617628"/>
    </source>
</evidence>
<name>A0A934S0F0_9BACT</name>
<dbReference type="Pfam" id="PF01584">
    <property type="entry name" value="CheW"/>
    <property type="match status" value="1"/>
</dbReference>
<dbReference type="RefSeq" id="WP_200356479.1">
    <property type="nucleotide sequence ID" value="NZ_JAENIL010000028.1"/>
</dbReference>
<dbReference type="PANTHER" id="PTHR22617">
    <property type="entry name" value="CHEMOTAXIS SENSOR HISTIDINE KINASE-RELATED"/>
    <property type="match status" value="1"/>
</dbReference>
<evidence type="ECO:0000259" key="1">
    <source>
        <dbReference type="PROSITE" id="PS50851"/>
    </source>
</evidence>
<dbReference type="GO" id="GO:0007165">
    <property type="term" value="P:signal transduction"/>
    <property type="evidence" value="ECO:0007669"/>
    <property type="project" value="InterPro"/>
</dbReference>
<dbReference type="Proteomes" id="UP000617628">
    <property type="component" value="Unassembled WGS sequence"/>
</dbReference>
<dbReference type="GO" id="GO:0006935">
    <property type="term" value="P:chemotaxis"/>
    <property type="evidence" value="ECO:0007669"/>
    <property type="project" value="InterPro"/>
</dbReference>
<dbReference type="InterPro" id="IPR002545">
    <property type="entry name" value="CheW-lke_dom"/>
</dbReference>
<dbReference type="Gene3D" id="2.30.30.40">
    <property type="entry name" value="SH3 Domains"/>
    <property type="match status" value="1"/>
</dbReference>
<dbReference type="SMART" id="SM00260">
    <property type="entry name" value="CheW"/>
    <property type="match status" value="1"/>
</dbReference>
<dbReference type="PROSITE" id="PS50851">
    <property type="entry name" value="CHEW"/>
    <property type="match status" value="1"/>
</dbReference>
<dbReference type="GO" id="GO:0005829">
    <property type="term" value="C:cytosol"/>
    <property type="evidence" value="ECO:0007669"/>
    <property type="project" value="TreeGrafter"/>
</dbReference>
<dbReference type="InterPro" id="IPR039315">
    <property type="entry name" value="CheW"/>
</dbReference>
<gene>
    <name evidence="2" type="ORF">JIN87_15405</name>
</gene>
<sequence>MKQFCTFYLGDLMLGVDVLEVQEVILYQDMTQVPLAHDSIKGLINLRGQIVTAIDLRERLNLPPSTSEEEQKNIVIQSGEEAVSLLVDEIGDVIEPSEDDFEDPPETIPEAAKEMIEGVYKLDKRLLLVLNSERTINITSDTSSNWLQTAAS</sequence>
<dbReference type="Gene3D" id="2.40.50.180">
    <property type="entry name" value="CheA-289, Domain 4"/>
    <property type="match status" value="1"/>
</dbReference>
<organism evidence="2 3">
    <name type="scientific">Pelagicoccus mobilis</name>
    <dbReference type="NCBI Taxonomy" id="415221"/>
    <lineage>
        <taxon>Bacteria</taxon>
        <taxon>Pseudomonadati</taxon>
        <taxon>Verrucomicrobiota</taxon>
        <taxon>Opitutia</taxon>
        <taxon>Puniceicoccales</taxon>
        <taxon>Pelagicoccaceae</taxon>
        <taxon>Pelagicoccus</taxon>
    </lineage>
</organism>
<dbReference type="InterPro" id="IPR036061">
    <property type="entry name" value="CheW-like_dom_sf"/>
</dbReference>
<dbReference type="AlphaFoldDB" id="A0A934S0F0"/>
<reference evidence="2" key="1">
    <citation type="submission" date="2021-01" db="EMBL/GenBank/DDBJ databases">
        <title>Modified the classification status of verrucomicrobia.</title>
        <authorList>
            <person name="Feng X."/>
        </authorList>
    </citation>
    <scope>NUCLEOTIDE SEQUENCE</scope>
    <source>
        <strain evidence="2">KCTC 13126</strain>
    </source>
</reference>